<dbReference type="EMBL" id="MU854534">
    <property type="protein sequence ID" value="KAK4033381.1"/>
    <property type="molecule type" value="Genomic_DNA"/>
</dbReference>
<reference evidence="6" key="1">
    <citation type="journal article" date="2023" name="Mol. Phylogenet. Evol.">
        <title>Genome-scale phylogeny and comparative genomics of the fungal order Sordariales.</title>
        <authorList>
            <person name="Hensen N."/>
            <person name="Bonometti L."/>
            <person name="Westerberg I."/>
            <person name="Brannstrom I.O."/>
            <person name="Guillou S."/>
            <person name="Cros-Aarteil S."/>
            <person name="Calhoun S."/>
            <person name="Haridas S."/>
            <person name="Kuo A."/>
            <person name="Mondo S."/>
            <person name="Pangilinan J."/>
            <person name="Riley R."/>
            <person name="LaButti K."/>
            <person name="Andreopoulos B."/>
            <person name="Lipzen A."/>
            <person name="Chen C."/>
            <person name="Yan M."/>
            <person name="Daum C."/>
            <person name="Ng V."/>
            <person name="Clum A."/>
            <person name="Steindorff A."/>
            <person name="Ohm R.A."/>
            <person name="Martin F."/>
            <person name="Silar P."/>
            <person name="Natvig D.O."/>
            <person name="Lalanne C."/>
            <person name="Gautier V."/>
            <person name="Ament-Velasquez S.L."/>
            <person name="Kruys A."/>
            <person name="Hutchinson M.I."/>
            <person name="Powell A.J."/>
            <person name="Barry K."/>
            <person name="Miller A.N."/>
            <person name="Grigoriev I.V."/>
            <person name="Debuchy R."/>
            <person name="Gladieux P."/>
            <person name="Hiltunen Thoren M."/>
            <person name="Johannesson H."/>
        </authorList>
    </citation>
    <scope>NUCLEOTIDE SEQUENCE [LARGE SCALE GENOMIC DNA]</scope>
    <source>
        <strain evidence="6">CBS 284.82</strain>
    </source>
</reference>
<dbReference type="InterPro" id="IPR002347">
    <property type="entry name" value="SDR_fam"/>
</dbReference>
<dbReference type="Proteomes" id="UP001303115">
    <property type="component" value="Unassembled WGS sequence"/>
</dbReference>
<dbReference type="Gene3D" id="3.40.50.720">
    <property type="entry name" value="NAD(P)-binding Rossmann-like Domain"/>
    <property type="match status" value="1"/>
</dbReference>
<evidence type="ECO:0000256" key="4">
    <source>
        <dbReference type="RuleBase" id="RU000363"/>
    </source>
</evidence>
<dbReference type="PANTHER" id="PTHR44169">
    <property type="entry name" value="NADPH-DEPENDENT 1-ACYLDIHYDROXYACETONE PHOSPHATE REDUCTASE"/>
    <property type="match status" value="1"/>
</dbReference>
<keyword evidence="3" id="KW-0560">Oxidoreductase</keyword>
<gene>
    <name evidence="5" type="ORF">C8A01DRAFT_50026</name>
</gene>
<dbReference type="GO" id="GO:0000140">
    <property type="term" value="F:acylglycerone-phosphate reductase (NADP+) activity"/>
    <property type="evidence" value="ECO:0007669"/>
    <property type="project" value="TreeGrafter"/>
</dbReference>
<keyword evidence="2" id="KW-0521">NADP</keyword>
<sequence length="310" mass="33069">MASQRTILITGCSDGSLGAALALAFHRAGWRVLASARNTSKLKNAEQAGIETLQLDTVSDESMSRCVSRVRELTGGSLDVLVNNAGAGYAMPVMDLDLAQARDLFNLNVWSLVSVTRAFLPLLLESTRGGMVVNNTSTVSVPAGAMPFFGAYNASKAAAASLTEALRLELEPFGIRVINLMTGGVRSTFHDNAPTPTLPSGSMYNVAKEALEEAMSGVNTASGNSDADEWAGRVAKRLSRRNPPHWVWQGKFSTIVRIASHLPVGFFDGMMKSIAGLDVLERKIKEQVGLRVIRESTSESPVKDSGANGK</sequence>
<evidence type="ECO:0000313" key="5">
    <source>
        <dbReference type="EMBL" id="KAK4033381.1"/>
    </source>
</evidence>
<evidence type="ECO:0000313" key="6">
    <source>
        <dbReference type="Proteomes" id="UP001303115"/>
    </source>
</evidence>
<proteinExistence type="inferred from homology"/>
<dbReference type="InterPro" id="IPR020904">
    <property type="entry name" value="Sc_DH/Rdtase_CS"/>
</dbReference>
<dbReference type="PRINTS" id="PR00080">
    <property type="entry name" value="SDRFAMILY"/>
</dbReference>
<protein>
    <submittedName>
        <fullName evidence="5">IBR finger domain protein</fullName>
    </submittedName>
</protein>
<dbReference type="PRINTS" id="PR00081">
    <property type="entry name" value="GDHRDH"/>
</dbReference>
<name>A0AAN6PBM1_9PEZI</name>
<dbReference type="AlphaFoldDB" id="A0AAN6PBM1"/>
<dbReference type="GO" id="GO:0005811">
    <property type="term" value="C:lipid droplet"/>
    <property type="evidence" value="ECO:0007669"/>
    <property type="project" value="TreeGrafter"/>
</dbReference>
<dbReference type="InterPro" id="IPR036291">
    <property type="entry name" value="NAD(P)-bd_dom_sf"/>
</dbReference>
<organism evidence="5 6">
    <name type="scientific">Parachaetomium inaequale</name>
    <dbReference type="NCBI Taxonomy" id="2588326"/>
    <lineage>
        <taxon>Eukaryota</taxon>
        <taxon>Fungi</taxon>
        <taxon>Dikarya</taxon>
        <taxon>Ascomycota</taxon>
        <taxon>Pezizomycotina</taxon>
        <taxon>Sordariomycetes</taxon>
        <taxon>Sordariomycetidae</taxon>
        <taxon>Sordariales</taxon>
        <taxon>Chaetomiaceae</taxon>
        <taxon>Parachaetomium</taxon>
    </lineage>
</organism>
<keyword evidence="6" id="KW-1185">Reference proteome</keyword>
<dbReference type="GO" id="GO:0004806">
    <property type="term" value="F:triacylglycerol lipase activity"/>
    <property type="evidence" value="ECO:0007669"/>
    <property type="project" value="TreeGrafter"/>
</dbReference>
<dbReference type="Pfam" id="PF00106">
    <property type="entry name" value="adh_short"/>
    <property type="match status" value="1"/>
</dbReference>
<dbReference type="GO" id="GO:0019433">
    <property type="term" value="P:triglyceride catabolic process"/>
    <property type="evidence" value="ECO:0007669"/>
    <property type="project" value="TreeGrafter"/>
</dbReference>
<accession>A0AAN6PBM1</accession>
<dbReference type="PANTHER" id="PTHR44169:SF3">
    <property type="entry name" value="SHORT-CHAIN DEHYDROGENASE SRDE"/>
    <property type="match status" value="1"/>
</dbReference>
<comment type="similarity">
    <text evidence="1 4">Belongs to the short-chain dehydrogenases/reductases (SDR) family.</text>
</comment>
<dbReference type="GO" id="GO:0006654">
    <property type="term" value="P:phosphatidic acid biosynthetic process"/>
    <property type="evidence" value="ECO:0007669"/>
    <property type="project" value="TreeGrafter"/>
</dbReference>
<dbReference type="PROSITE" id="PS00061">
    <property type="entry name" value="ADH_SHORT"/>
    <property type="match status" value="1"/>
</dbReference>
<comment type="caution">
    <text evidence="5">The sequence shown here is derived from an EMBL/GenBank/DDBJ whole genome shotgun (WGS) entry which is preliminary data.</text>
</comment>
<evidence type="ECO:0000256" key="2">
    <source>
        <dbReference type="ARBA" id="ARBA00022857"/>
    </source>
</evidence>
<dbReference type="GO" id="GO:0005783">
    <property type="term" value="C:endoplasmic reticulum"/>
    <property type="evidence" value="ECO:0007669"/>
    <property type="project" value="TreeGrafter"/>
</dbReference>
<evidence type="ECO:0000256" key="3">
    <source>
        <dbReference type="ARBA" id="ARBA00023002"/>
    </source>
</evidence>
<dbReference type="SUPFAM" id="SSF51735">
    <property type="entry name" value="NAD(P)-binding Rossmann-fold domains"/>
    <property type="match status" value="1"/>
</dbReference>
<evidence type="ECO:0000256" key="1">
    <source>
        <dbReference type="ARBA" id="ARBA00006484"/>
    </source>
</evidence>